<dbReference type="EMBL" id="JAGGDJ010000012">
    <property type="protein sequence ID" value="MBO7745828.1"/>
    <property type="molecule type" value="Genomic_DNA"/>
</dbReference>
<keyword evidence="11" id="KW-1185">Reference proteome</keyword>
<keyword evidence="4" id="KW-0732">Signal</keyword>
<gene>
    <name evidence="10" type="ORF">I8J29_16590</name>
</gene>
<protein>
    <submittedName>
        <fullName evidence="10">Ger(X)C family spore germination protein</fullName>
    </submittedName>
</protein>
<evidence type="ECO:0000256" key="7">
    <source>
        <dbReference type="ARBA" id="ARBA00023288"/>
    </source>
</evidence>
<comment type="subcellular location">
    <subcellularLocation>
        <location evidence="1">Membrane</location>
        <topology evidence="1">Lipid-anchor</topology>
    </subcellularLocation>
</comment>
<keyword evidence="3" id="KW-0309">Germination</keyword>
<accession>A0ABS3WC27</accession>
<dbReference type="Pfam" id="PF05504">
    <property type="entry name" value="Spore_GerAC"/>
    <property type="match status" value="1"/>
</dbReference>
<keyword evidence="6" id="KW-0564">Palmitate</keyword>
<dbReference type="PANTHER" id="PTHR35789">
    <property type="entry name" value="SPORE GERMINATION PROTEIN B3"/>
    <property type="match status" value="1"/>
</dbReference>
<sequence length="368" mass="40135">MKRRTINATWGLLCLITLTGCWDSQYLTHKKIVNGISLDAANGNRLLGAVRAVTLESKGGGQFDVKDEIVHAVGDSTNEVGMKIDNMLPGTLEASKVHVIIIGEELARKGMLPALESFYRNPKGYLKSNVLIGRGKGFDILAFKKIENNPIAFGIKQIFEGSVSKTIVPEQTLYSLWNEMTDPGQDTVMPMIRKMNDKAVIVDGVGLMSGGHYSGVSLPEEESTLLLLLMGKLGKFAAMETDSDANVVSFRVVKIKRSMDLSVDDRTSKIECAINLDLYGFIASDPNSLSEAVDRERIKNKIAASLNKQAVAVVSKLLQANCDALGVGRKLSVSRPGLWKKIDWQNGYKDVALKPNVRIHLTGTGIIS</sequence>
<evidence type="ECO:0000256" key="3">
    <source>
        <dbReference type="ARBA" id="ARBA00022544"/>
    </source>
</evidence>
<evidence type="ECO:0000256" key="1">
    <source>
        <dbReference type="ARBA" id="ARBA00004635"/>
    </source>
</evidence>
<keyword evidence="5" id="KW-0472">Membrane</keyword>
<dbReference type="Gene3D" id="3.30.300.210">
    <property type="entry name" value="Nutrient germinant receptor protein C, domain 3"/>
    <property type="match status" value="1"/>
</dbReference>
<evidence type="ECO:0000259" key="9">
    <source>
        <dbReference type="Pfam" id="PF25198"/>
    </source>
</evidence>
<evidence type="ECO:0000256" key="6">
    <source>
        <dbReference type="ARBA" id="ARBA00023139"/>
    </source>
</evidence>
<dbReference type="NCBIfam" id="TIGR02887">
    <property type="entry name" value="spore_ger_x_C"/>
    <property type="match status" value="1"/>
</dbReference>
<evidence type="ECO:0000256" key="5">
    <source>
        <dbReference type="ARBA" id="ARBA00023136"/>
    </source>
</evidence>
<evidence type="ECO:0000313" key="11">
    <source>
        <dbReference type="Proteomes" id="UP000670947"/>
    </source>
</evidence>
<dbReference type="InterPro" id="IPR008844">
    <property type="entry name" value="Spore_GerAC-like"/>
</dbReference>
<feature type="domain" description="Spore germination GerAC-like C-terminal" evidence="8">
    <location>
        <begin position="204"/>
        <end position="365"/>
    </location>
</feature>
<dbReference type="InterPro" id="IPR038501">
    <property type="entry name" value="Spore_GerAC_C_sf"/>
</dbReference>
<dbReference type="InterPro" id="IPR057336">
    <property type="entry name" value="GerAC_N"/>
</dbReference>
<evidence type="ECO:0000259" key="8">
    <source>
        <dbReference type="Pfam" id="PF05504"/>
    </source>
</evidence>
<organism evidence="10 11">
    <name type="scientific">Paenibacillus artemisiicola</name>
    <dbReference type="NCBI Taxonomy" id="1172618"/>
    <lineage>
        <taxon>Bacteria</taxon>
        <taxon>Bacillati</taxon>
        <taxon>Bacillota</taxon>
        <taxon>Bacilli</taxon>
        <taxon>Bacillales</taxon>
        <taxon>Paenibacillaceae</taxon>
        <taxon>Paenibacillus</taxon>
    </lineage>
</organism>
<feature type="domain" description="Spore germination protein N-terminal" evidence="9">
    <location>
        <begin position="23"/>
        <end position="193"/>
    </location>
</feature>
<dbReference type="PROSITE" id="PS51257">
    <property type="entry name" value="PROKAR_LIPOPROTEIN"/>
    <property type="match status" value="1"/>
</dbReference>
<dbReference type="PANTHER" id="PTHR35789:SF1">
    <property type="entry name" value="SPORE GERMINATION PROTEIN B3"/>
    <property type="match status" value="1"/>
</dbReference>
<dbReference type="RefSeq" id="WP_208848652.1">
    <property type="nucleotide sequence ID" value="NZ_JAGGDJ010000012.1"/>
</dbReference>
<dbReference type="Pfam" id="PF25198">
    <property type="entry name" value="Spore_GerAC_N"/>
    <property type="match status" value="1"/>
</dbReference>
<reference evidence="10 11" key="1">
    <citation type="submission" date="2021-03" db="EMBL/GenBank/DDBJ databases">
        <title>Paenibacillus artemisicola MWE-103 whole genome sequence.</title>
        <authorList>
            <person name="Ham Y.J."/>
        </authorList>
    </citation>
    <scope>NUCLEOTIDE SEQUENCE [LARGE SCALE GENOMIC DNA]</scope>
    <source>
        <strain evidence="10 11">MWE-103</strain>
    </source>
</reference>
<dbReference type="Proteomes" id="UP000670947">
    <property type="component" value="Unassembled WGS sequence"/>
</dbReference>
<keyword evidence="7" id="KW-0449">Lipoprotein</keyword>
<comment type="similarity">
    <text evidence="2">Belongs to the GerABKC lipoprotein family.</text>
</comment>
<evidence type="ECO:0000313" key="10">
    <source>
        <dbReference type="EMBL" id="MBO7745828.1"/>
    </source>
</evidence>
<evidence type="ECO:0000256" key="2">
    <source>
        <dbReference type="ARBA" id="ARBA00007886"/>
    </source>
</evidence>
<evidence type="ECO:0000256" key="4">
    <source>
        <dbReference type="ARBA" id="ARBA00022729"/>
    </source>
</evidence>
<proteinExistence type="inferred from homology"/>
<name>A0ABS3WC27_9BACL</name>
<comment type="caution">
    <text evidence="10">The sequence shown here is derived from an EMBL/GenBank/DDBJ whole genome shotgun (WGS) entry which is preliminary data.</text>
</comment>
<dbReference type="InterPro" id="IPR046953">
    <property type="entry name" value="Spore_GerAC-like_C"/>
</dbReference>